<comment type="similarity">
    <text evidence="1">Belongs to the BlaI transcriptional regulatory family.</text>
</comment>
<dbReference type="InterPro" id="IPR036390">
    <property type="entry name" value="WH_DNA-bd_sf"/>
</dbReference>
<gene>
    <name evidence="5" type="ORF">OCV99_05285</name>
</gene>
<keyword evidence="4" id="KW-0804">Transcription</keyword>
<dbReference type="InterPro" id="IPR005650">
    <property type="entry name" value="BlaI_family"/>
</dbReference>
<accession>A0ABT2RKV4</accession>
<evidence type="ECO:0000256" key="3">
    <source>
        <dbReference type="ARBA" id="ARBA00023125"/>
    </source>
</evidence>
<evidence type="ECO:0000313" key="5">
    <source>
        <dbReference type="EMBL" id="MCU6685981.1"/>
    </source>
</evidence>
<dbReference type="Pfam" id="PF03965">
    <property type="entry name" value="Penicillinase_R"/>
    <property type="match status" value="1"/>
</dbReference>
<dbReference type="Gene3D" id="1.10.10.10">
    <property type="entry name" value="Winged helix-like DNA-binding domain superfamily/Winged helix DNA-binding domain"/>
    <property type="match status" value="1"/>
</dbReference>
<dbReference type="InterPro" id="IPR036388">
    <property type="entry name" value="WH-like_DNA-bd_sf"/>
</dbReference>
<evidence type="ECO:0000313" key="6">
    <source>
        <dbReference type="Proteomes" id="UP001652431"/>
    </source>
</evidence>
<dbReference type="SUPFAM" id="SSF46785">
    <property type="entry name" value="Winged helix' DNA-binding domain"/>
    <property type="match status" value="1"/>
</dbReference>
<keyword evidence="3" id="KW-0238">DNA-binding</keyword>
<protein>
    <submittedName>
        <fullName evidence="5">BlaI/MecI/CopY family transcriptional regulator</fullName>
    </submittedName>
</protein>
<evidence type="ECO:0000256" key="2">
    <source>
        <dbReference type="ARBA" id="ARBA00023015"/>
    </source>
</evidence>
<keyword evidence="6" id="KW-1185">Reference proteome</keyword>
<sequence>MMFQKEKHLTNSEEDLMEIFWEKKEPLTSVEILELSAERSWNGNYIHKMLRSLLKKDMIKICGTVQCGTQYARQFIPAVTKEEYAAKLVMSKGIEKSAIAAVTVAMVHEMDGADGEDVVKQLEDIIEELKGKGSGEK</sequence>
<proteinExistence type="inferred from homology"/>
<organism evidence="5 6">
    <name type="scientific">Dorea acetigenes</name>
    <dbReference type="NCBI Taxonomy" id="2981787"/>
    <lineage>
        <taxon>Bacteria</taxon>
        <taxon>Bacillati</taxon>
        <taxon>Bacillota</taxon>
        <taxon>Clostridia</taxon>
        <taxon>Lachnospirales</taxon>
        <taxon>Lachnospiraceae</taxon>
        <taxon>Dorea</taxon>
    </lineage>
</organism>
<comment type="caution">
    <text evidence="5">The sequence shown here is derived from an EMBL/GenBank/DDBJ whole genome shotgun (WGS) entry which is preliminary data.</text>
</comment>
<evidence type="ECO:0000256" key="4">
    <source>
        <dbReference type="ARBA" id="ARBA00023163"/>
    </source>
</evidence>
<name>A0ABT2RKV4_9FIRM</name>
<reference evidence="5 6" key="1">
    <citation type="journal article" date="2021" name="ISME Commun">
        <title>Automated analysis of genomic sequences facilitates high-throughput and comprehensive description of bacteria.</title>
        <authorList>
            <person name="Hitch T.C.A."/>
        </authorList>
    </citation>
    <scope>NUCLEOTIDE SEQUENCE [LARGE SCALE GENOMIC DNA]</scope>
    <source>
        <strain evidence="5 6">Sanger_03</strain>
    </source>
</reference>
<dbReference type="RefSeq" id="WP_158368925.1">
    <property type="nucleotide sequence ID" value="NZ_JAOQJU010000003.1"/>
</dbReference>
<dbReference type="EMBL" id="JAOQJU010000003">
    <property type="protein sequence ID" value="MCU6685981.1"/>
    <property type="molecule type" value="Genomic_DNA"/>
</dbReference>
<keyword evidence="2" id="KW-0805">Transcription regulation</keyword>
<evidence type="ECO:0000256" key="1">
    <source>
        <dbReference type="ARBA" id="ARBA00011046"/>
    </source>
</evidence>
<dbReference type="Proteomes" id="UP001652431">
    <property type="component" value="Unassembled WGS sequence"/>
</dbReference>